<feature type="disulfide bond" evidence="11">
    <location>
        <begin position="699"/>
        <end position="708"/>
    </location>
</feature>
<keyword evidence="15" id="KW-0732">Signal</keyword>
<evidence type="ECO:0000256" key="1">
    <source>
        <dbReference type="ARBA" id="ARBA00004167"/>
    </source>
</evidence>
<evidence type="ECO:0000256" key="11">
    <source>
        <dbReference type="PROSITE-ProRule" id="PRU00076"/>
    </source>
</evidence>
<feature type="disulfide bond" evidence="12">
    <location>
        <begin position="44"/>
        <end position="59"/>
    </location>
</feature>
<keyword evidence="10" id="KW-0325">Glycoprotein</keyword>
<evidence type="ECO:0000256" key="8">
    <source>
        <dbReference type="ARBA" id="ARBA00023157"/>
    </source>
</evidence>
<dbReference type="Gene3D" id="2.10.25.10">
    <property type="entry name" value="Laminin"/>
    <property type="match status" value="2"/>
</dbReference>
<keyword evidence="6 14" id="KW-1133">Transmembrane helix</keyword>
<dbReference type="SMART" id="SM00181">
    <property type="entry name" value="EGF"/>
    <property type="match status" value="5"/>
</dbReference>
<dbReference type="SMART" id="SM00192">
    <property type="entry name" value="LDLa"/>
    <property type="match status" value="5"/>
</dbReference>
<dbReference type="PANTHER" id="PTHR22722">
    <property type="entry name" value="LOW-DENSITY LIPOPROTEIN RECEPTOR-RELATED PROTEIN 2-RELATED"/>
    <property type="match status" value="1"/>
</dbReference>
<keyword evidence="11" id="KW-0245">EGF-like domain</keyword>
<comment type="caution">
    <text evidence="11">Lacks conserved residue(s) required for the propagation of feature annotation.</text>
</comment>
<feature type="disulfide bond" evidence="12">
    <location>
        <begin position="65"/>
        <end position="77"/>
    </location>
</feature>
<keyword evidence="8 11" id="KW-1015">Disulfide bond</keyword>
<feature type="region of interest" description="Disordered" evidence="13">
    <location>
        <begin position="770"/>
        <end position="800"/>
    </location>
</feature>
<proteinExistence type="inferred from homology"/>
<feature type="disulfide bond" evidence="12">
    <location>
        <begin position="186"/>
        <end position="201"/>
    </location>
</feature>
<dbReference type="PRINTS" id="PR00261">
    <property type="entry name" value="LDLRECEPTOR"/>
</dbReference>
<dbReference type="InterPro" id="IPR011042">
    <property type="entry name" value="6-blade_b-propeller_TolB-like"/>
</dbReference>
<keyword evidence="7 14" id="KW-0472">Membrane</keyword>
<dbReference type="PROSITE" id="PS50068">
    <property type="entry name" value="LDLRA_2"/>
    <property type="match status" value="5"/>
</dbReference>
<evidence type="ECO:0000256" key="4">
    <source>
        <dbReference type="ARBA" id="ARBA00022692"/>
    </source>
</evidence>
<dbReference type="CDD" id="cd00112">
    <property type="entry name" value="LDLa"/>
    <property type="match status" value="5"/>
</dbReference>
<dbReference type="PROSITE" id="PS01209">
    <property type="entry name" value="LDLRA_1"/>
    <property type="match status" value="2"/>
</dbReference>
<evidence type="ECO:0000256" key="3">
    <source>
        <dbReference type="ARBA" id="ARBA00009939"/>
    </source>
</evidence>
<dbReference type="WBParaSite" id="ACRNAN_scaffold8054.g23830.t1">
    <property type="protein sequence ID" value="ACRNAN_scaffold8054.g23830.t1"/>
    <property type="gene ID" value="ACRNAN_scaffold8054.g23830"/>
</dbReference>
<reference evidence="18" key="1">
    <citation type="submission" date="2022-11" db="UniProtKB">
        <authorList>
            <consortium name="WormBaseParasite"/>
        </authorList>
    </citation>
    <scope>IDENTIFICATION</scope>
</reference>
<dbReference type="FunFam" id="4.10.400.10:FF:000024">
    <property type="entry name" value="Low-density lipoprotein RecePtor related"/>
    <property type="match status" value="1"/>
</dbReference>
<accession>A0A914EG10</accession>
<dbReference type="InterPro" id="IPR023415">
    <property type="entry name" value="LDLR_class-A_CS"/>
</dbReference>
<feature type="transmembrane region" description="Helical" evidence="14">
    <location>
        <begin position="727"/>
        <end position="746"/>
    </location>
</feature>
<keyword evidence="17" id="KW-1185">Reference proteome</keyword>
<dbReference type="PANTHER" id="PTHR22722:SF14">
    <property type="entry name" value="MEGALIN, ISOFORM A"/>
    <property type="match status" value="1"/>
</dbReference>
<evidence type="ECO:0000256" key="14">
    <source>
        <dbReference type="SAM" id="Phobius"/>
    </source>
</evidence>
<dbReference type="AlphaFoldDB" id="A0A914EG10"/>
<dbReference type="GO" id="GO:0043235">
    <property type="term" value="C:receptor complex"/>
    <property type="evidence" value="ECO:0007669"/>
    <property type="project" value="TreeGrafter"/>
</dbReference>
<dbReference type="InterPro" id="IPR000742">
    <property type="entry name" value="EGF"/>
</dbReference>
<feature type="disulfide bond" evidence="12">
    <location>
        <begin position="84"/>
        <end position="99"/>
    </location>
</feature>
<dbReference type="Gene3D" id="2.120.10.30">
    <property type="entry name" value="TolB, C-terminal domain"/>
    <property type="match status" value="1"/>
</dbReference>
<feature type="signal peptide" evidence="15">
    <location>
        <begin position="1"/>
        <end position="15"/>
    </location>
</feature>
<feature type="disulfide bond" evidence="12">
    <location>
        <begin position="220"/>
        <end position="232"/>
    </location>
</feature>
<dbReference type="SUPFAM" id="SSF57424">
    <property type="entry name" value="LDL receptor-like module"/>
    <property type="match status" value="4"/>
</dbReference>
<dbReference type="SUPFAM" id="SSF63825">
    <property type="entry name" value="YWTD domain"/>
    <property type="match status" value="1"/>
</dbReference>
<protein>
    <submittedName>
        <fullName evidence="18">EGF-like domain-containing protein</fullName>
    </submittedName>
</protein>
<feature type="disulfide bond" evidence="12">
    <location>
        <begin position="227"/>
        <end position="245"/>
    </location>
</feature>
<keyword evidence="5" id="KW-0677">Repeat</keyword>
<evidence type="ECO:0000256" key="6">
    <source>
        <dbReference type="ARBA" id="ARBA00022989"/>
    </source>
</evidence>
<dbReference type="GO" id="GO:0005886">
    <property type="term" value="C:plasma membrane"/>
    <property type="evidence" value="ECO:0007669"/>
    <property type="project" value="TreeGrafter"/>
</dbReference>
<dbReference type="Gene3D" id="4.10.400.10">
    <property type="entry name" value="Low-density Lipoprotein Receptor"/>
    <property type="match status" value="4"/>
</dbReference>
<dbReference type="SUPFAM" id="SSF57196">
    <property type="entry name" value="EGF/Laminin"/>
    <property type="match status" value="1"/>
</dbReference>
<dbReference type="PROSITE" id="PS00022">
    <property type="entry name" value="EGF_1"/>
    <property type="match status" value="1"/>
</dbReference>
<feature type="disulfide bond" evidence="12">
    <location>
        <begin position="72"/>
        <end position="90"/>
    </location>
</feature>
<evidence type="ECO:0000313" key="17">
    <source>
        <dbReference type="Proteomes" id="UP000887540"/>
    </source>
</evidence>
<evidence type="ECO:0000256" key="13">
    <source>
        <dbReference type="SAM" id="MobiDB-lite"/>
    </source>
</evidence>
<feature type="chain" id="PRO_5037333930" evidence="15">
    <location>
        <begin position="16"/>
        <end position="849"/>
    </location>
</feature>
<dbReference type="PROSITE" id="PS50026">
    <property type="entry name" value="EGF_3"/>
    <property type="match status" value="1"/>
</dbReference>
<evidence type="ECO:0000313" key="18">
    <source>
        <dbReference type="WBParaSite" id="ACRNAN_scaffold8054.g23830.t1"/>
    </source>
</evidence>
<dbReference type="InterPro" id="IPR051221">
    <property type="entry name" value="LDLR-related"/>
</dbReference>
<sequence>MRILIILALIYQAYALPTQIFKCSDVEYFCGESDGGCIPLEWVCDNVKDCSHGKDEANCNYLHSCSDGDFMCKSGECVSARFKCDGRSDCSDGSDEATCVEKELPTPDSSLPTPNSTLPSHHIIKKTMCTIWEFRCEKSDKCIDRSKICNGLADCEYMEDEADCNENCQNGGERCNDNSGCYLNRCDGYKECEDGSDEEGCDYHDLPSMDAFFGDHFHGCQKNEFKCSDNRCIQKNMLCDGHKDCTSGEDEGGLCGACSTNECSYKCQDSPKGPECYCPEGAFLTADFKTCEISNPCLEAGGNQCIQLCKPKGSSTSCYCAEGYQQVGSTFCEVNDEHKNGELFFTVNGFSIRHNSIFNASSGSYYEEVASAPTKRISSISLNPNSDSLYFTAKKEHFLSHVFEVKNDGNLPQSILAALDLKDIAVDWVTGNIYYTVEGPYPGIGVCTADGLYCKQLIDGEYTSGNFYTQRYGGLIVHPQRGMIIWLSYNAEHPEGVVHLMGMDGSNDRVLSSQIYRPKINSIAMDYVRDYLFVGEDGAMIRYDLHTLKTEAVKNPIHAKSMIVFNGQFYFIGRDSKLKMAKFGEPVHEVIKILDEQDGALAINNTVYYSKLHNPCQTMHCSHICVLTEKQTAKCICPDQYKMNEKTNKCEPLESLSSRVKISASNMISRCVTDSICQNGGSCLASYNDSYVFSPSCKCPIAFTGLYCEVPNEHALTASSDSSGWKILFWLIFCLIILSAVFIYLFSKSPEFKDRLQHFTAMLPRMRRMNNPFGRRVRNENGPLSRGDNTDSGFSATPARPQAMDDLSKTSFMNPVFGSSPNLAKSSSVNTQESLHKSPSAESKLNLEG</sequence>
<keyword evidence="4 14" id="KW-0812">Transmembrane</keyword>
<feature type="domain" description="EGF-like" evidence="16">
    <location>
        <begin position="667"/>
        <end position="709"/>
    </location>
</feature>
<evidence type="ECO:0000259" key="16">
    <source>
        <dbReference type="PROSITE" id="PS50026"/>
    </source>
</evidence>
<name>A0A914EG10_9BILA</name>
<feature type="compositionally biased region" description="Polar residues" evidence="13">
    <location>
        <begin position="818"/>
        <end position="833"/>
    </location>
</feature>
<feature type="disulfide bond" evidence="12">
    <location>
        <begin position="149"/>
        <end position="164"/>
    </location>
</feature>
<evidence type="ECO:0000256" key="10">
    <source>
        <dbReference type="ARBA" id="ARBA00023180"/>
    </source>
</evidence>
<feature type="region of interest" description="Disordered" evidence="13">
    <location>
        <begin position="818"/>
        <end position="849"/>
    </location>
</feature>
<dbReference type="InterPro" id="IPR002172">
    <property type="entry name" value="LDrepeatLR_classA_rpt"/>
</dbReference>
<evidence type="ECO:0000256" key="5">
    <source>
        <dbReference type="ARBA" id="ARBA00022737"/>
    </source>
</evidence>
<dbReference type="InterPro" id="IPR036055">
    <property type="entry name" value="LDL_receptor-like_sf"/>
</dbReference>
<evidence type="ECO:0000256" key="7">
    <source>
        <dbReference type="ARBA" id="ARBA00023136"/>
    </source>
</evidence>
<comment type="similarity">
    <text evidence="3">Belongs to the LDLR family.</text>
</comment>
<comment type="subcellular location">
    <subcellularLocation>
        <location evidence="2">Endomembrane system</location>
    </subcellularLocation>
    <subcellularLocation>
        <location evidence="1">Membrane</location>
        <topology evidence="1">Single-pass membrane protein</topology>
    </subcellularLocation>
</comment>
<evidence type="ECO:0000256" key="9">
    <source>
        <dbReference type="ARBA" id="ARBA00023170"/>
    </source>
</evidence>
<evidence type="ECO:0000256" key="12">
    <source>
        <dbReference type="PROSITE-ProRule" id="PRU00124"/>
    </source>
</evidence>
<dbReference type="Proteomes" id="UP000887540">
    <property type="component" value="Unplaced"/>
</dbReference>
<dbReference type="Pfam" id="PF00057">
    <property type="entry name" value="Ldl_recept_a"/>
    <property type="match status" value="4"/>
</dbReference>
<evidence type="ECO:0000256" key="2">
    <source>
        <dbReference type="ARBA" id="ARBA00004308"/>
    </source>
</evidence>
<evidence type="ECO:0000256" key="15">
    <source>
        <dbReference type="SAM" id="SignalP"/>
    </source>
</evidence>
<keyword evidence="9" id="KW-0675">Receptor</keyword>
<organism evidence="17 18">
    <name type="scientific">Acrobeloides nanus</name>
    <dbReference type="NCBI Taxonomy" id="290746"/>
    <lineage>
        <taxon>Eukaryota</taxon>
        <taxon>Metazoa</taxon>
        <taxon>Ecdysozoa</taxon>
        <taxon>Nematoda</taxon>
        <taxon>Chromadorea</taxon>
        <taxon>Rhabditida</taxon>
        <taxon>Tylenchina</taxon>
        <taxon>Cephalobomorpha</taxon>
        <taxon>Cephaloboidea</taxon>
        <taxon>Cephalobidae</taxon>
        <taxon>Acrobeloides</taxon>
    </lineage>
</organism>